<dbReference type="EMBL" id="CAEZYR010000096">
    <property type="protein sequence ID" value="CAB4758579.1"/>
    <property type="molecule type" value="Genomic_DNA"/>
</dbReference>
<reference evidence="4" key="1">
    <citation type="submission" date="2020-05" db="EMBL/GenBank/DDBJ databases">
        <authorList>
            <person name="Chiriac C."/>
            <person name="Salcher M."/>
            <person name="Ghai R."/>
            <person name="Kavagutti S V."/>
        </authorList>
    </citation>
    <scope>NUCLEOTIDE SEQUENCE</scope>
</reference>
<evidence type="ECO:0000313" key="1">
    <source>
        <dbReference type="EMBL" id="CAB4758579.1"/>
    </source>
</evidence>
<protein>
    <submittedName>
        <fullName evidence="4">Unannotated protein</fullName>
    </submittedName>
</protein>
<dbReference type="EMBL" id="CAFBOS010000270">
    <property type="protein sequence ID" value="CAB5023862.1"/>
    <property type="molecule type" value="Genomic_DNA"/>
</dbReference>
<gene>
    <name evidence="1" type="ORF">UFOPK2754_02255</name>
    <name evidence="2" type="ORF">UFOPK3139_02577</name>
    <name evidence="3" type="ORF">UFOPK3543_00202</name>
    <name evidence="4" type="ORF">UFOPK3967_02927</name>
</gene>
<evidence type="ECO:0000313" key="2">
    <source>
        <dbReference type="EMBL" id="CAB4835653.1"/>
    </source>
</evidence>
<dbReference type="EMBL" id="CAFABA010000139">
    <property type="protein sequence ID" value="CAB4835653.1"/>
    <property type="molecule type" value="Genomic_DNA"/>
</dbReference>
<dbReference type="AlphaFoldDB" id="A0A6J7R554"/>
<dbReference type="EMBL" id="CAFBMH010000004">
    <property type="protein sequence ID" value="CAB4890294.1"/>
    <property type="molecule type" value="Genomic_DNA"/>
</dbReference>
<accession>A0A6J7R554</accession>
<name>A0A6J7R554_9ZZZZ</name>
<organism evidence="4">
    <name type="scientific">freshwater metagenome</name>
    <dbReference type="NCBI Taxonomy" id="449393"/>
    <lineage>
        <taxon>unclassified sequences</taxon>
        <taxon>metagenomes</taxon>
        <taxon>ecological metagenomes</taxon>
    </lineage>
</organism>
<evidence type="ECO:0000313" key="3">
    <source>
        <dbReference type="EMBL" id="CAB4890294.1"/>
    </source>
</evidence>
<evidence type="ECO:0000313" key="4">
    <source>
        <dbReference type="EMBL" id="CAB5023862.1"/>
    </source>
</evidence>
<sequence length="51" mass="5400">MLAALALPWLLDINPVAILARNVAFEHLARDGAIGMIVGVTGREPGLHVAR</sequence>
<proteinExistence type="predicted"/>